<proteinExistence type="predicted"/>
<dbReference type="PROSITE" id="PS50887">
    <property type="entry name" value="GGDEF"/>
    <property type="match status" value="1"/>
</dbReference>
<dbReference type="InterPro" id="IPR000160">
    <property type="entry name" value="GGDEF_dom"/>
</dbReference>
<comment type="catalytic activity">
    <reaction evidence="2">
        <text>2 GTP = 3',3'-c-di-GMP + 2 diphosphate</text>
        <dbReference type="Rhea" id="RHEA:24898"/>
        <dbReference type="ChEBI" id="CHEBI:33019"/>
        <dbReference type="ChEBI" id="CHEBI:37565"/>
        <dbReference type="ChEBI" id="CHEBI:58805"/>
        <dbReference type="EC" id="2.7.7.65"/>
    </reaction>
</comment>
<accession>A0A5S3P9G4</accession>
<dbReference type="PANTHER" id="PTHR45138:SF9">
    <property type="entry name" value="DIGUANYLATE CYCLASE DGCM-RELATED"/>
    <property type="match status" value="1"/>
</dbReference>
<dbReference type="EC" id="2.7.7.65" evidence="1"/>
<evidence type="ECO:0000256" key="3">
    <source>
        <dbReference type="SAM" id="Phobius"/>
    </source>
</evidence>
<dbReference type="SUPFAM" id="SSF55073">
    <property type="entry name" value="Nucleotide cyclase"/>
    <property type="match status" value="1"/>
</dbReference>
<dbReference type="InterPro" id="IPR043128">
    <property type="entry name" value="Rev_trsase/Diguanyl_cyclase"/>
</dbReference>
<evidence type="ECO:0000256" key="2">
    <source>
        <dbReference type="ARBA" id="ARBA00034247"/>
    </source>
</evidence>
<protein>
    <recommendedName>
        <fullName evidence="1">diguanylate cyclase</fullName>
        <ecNumber evidence="1">2.7.7.65</ecNumber>
    </recommendedName>
</protein>
<feature type="transmembrane region" description="Helical" evidence="3">
    <location>
        <begin position="129"/>
        <end position="147"/>
    </location>
</feature>
<gene>
    <name evidence="5" type="ORF">FEV51_02515</name>
</gene>
<reference evidence="5 6" key="1">
    <citation type="submission" date="2019-05" db="EMBL/GenBank/DDBJ databases">
        <title>Erythrobacter marisflavi sp. nov., isolated from isolated from water of an estuary environment.</title>
        <authorList>
            <person name="Yoon J.-H."/>
        </authorList>
    </citation>
    <scope>NUCLEOTIDE SEQUENCE [LARGE SCALE GENOMIC DNA]</scope>
    <source>
        <strain evidence="5 6">KEM-5</strain>
    </source>
</reference>
<feature type="transmembrane region" description="Helical" evidence="3">
    <location>
        <begin position="177"/>
        <end position="194"/>
    </location>
</feature>
<dbReference type="CDD" id="cd01949">
    <property type="entry name" value="GGDEF"/>
    <property type="match status" value="1"/>
</dbReference>
<dbReference type="EMBL" id="VCAO01000001">
    <property type="protein sequence ID" value="TMM50086.1"/>
    <property type="molecule type" value="Genomic_DNA"/>
</dbReference>
<name>A0A5S3P9G4_9SPHN</name>
<evidence type="ECO:0000259" key="4">
    <source>
        <dbReference type="PROSITE" id="PS50887"/>
    </source>
</evidence>
<dbReference type="Gene3D" id="3.30.70.270">
    <property type="match status" value="1"/>
</dbReference>
<keyword evidence="3" id="KW-0812">Transmembrane</keyword>
<dbReference type="SMART" id="SM00267">
    <property type="entry name" value="GGDEF"/>
    <property type="match status" value="1"/>
</dbReference>
<dbReference type="InterPro" id="IPR029787">
    <property type="entry name" value="Nucleotide_cyclase"/>
</dbReference>
<dbReference type="Proteomes" id="UP000309668">
    <property type="component" value="Unassembled WGS sequence"/>
</dbReference>
<dbReference type="AlphaFoldDB" id="A0A5S3P9G4"/>
<dbReference type="InterPro" id="IPR050469">
    <property type="entry name" value="Diguanylate_Cyclase"/>
</dbReference>
<dbReference type="GO" id="GO:1902201">
    <property type="term" value="P:negative regulation of bacterial-type flagellum-dependent cell motility"/>
    <property type="evidence" value="ECO:0007669"/>
    <property type="project" value="TreeGrafter"/>
</dbReference>
<dbReference type="GO" id="GO:0052621">
    <property type="term" value="F:diguanylate cyclase activity"/>
    <property type="evidence" value="ECO:0007669"/>
    <property type="project" value="UniProtKB-EC"/>
</dbReference>
<dbReference type="PANTHER" id="PTHR45138">
    <property type="entry name" value="REGULATORY COMPONENTS OF SENSORY TRANSDUCTION SYSTEM"/>
    <property type="match status" value="1"/>
</dbReference>
<dbReference type="OrthoDB" id="9812260at2"/>
<sequence length="569" mass="62616">MGRITNQLMSLAIPDLPKDIREDYVVSAAIQLQRQARWLFAALFITAPIAIFAAGEHTHWLVKWGLPSIMGIYCLYGFAMLSRKLDFETNPRRAAKFVVEASVSSCFGAIICSLWCVLSWHGAEGEQRLHFPMILVMGALATAYCLASIRLGAILNLVIDLTPISLLLLFSGSAMDFAAGVSLILSGVFQWWMINTHHRQVLELLRLKRHSQNLALTDPLTGLLNRRALLDFAEALGTVPGTYRMLLIDIDFFKAINDRHGHDMGDQVLAEIARLIQLRSGNNVSAARLGGEEFALLGTREALPEAVAVALVSEIRSHLMPHGDQVTVSIGIAEGELGQESHWRALFSRADVALYRAKNGGRNLFCYAEEAEHDENDTATHIMPARIAGALARAEREGVTFQDQTGLSTGADVPFRGFNRSSTTTTNWSGSNGFLRYSVAPVYMAIASSLALWRPVSISTGVRYKSWLRRIAASTSIPPISGRPTSRMTRSGFLVAIIWSADFPSPTIPMACPSSARVSMTNWPTSSSSSTYMIRAMTVFLKRLNEVSGRRDVSPKCQDRLAARQFGQQ</sequence>
<keyword evidence="6" id="KW-1185">Reference proteome</keyword>
<evidence type="ECO:0000313" key="5">
    <source>
        <dbReference type="EMBL" id="TMM50086.1"/>
    </source>
</evidence>
<feature type="transmembrane region" description="Helical" evidence="3">
    <location>
        <begin position="61"/>
        <end position="81"/>
    </location>
</feature>
<dbReference type="Pfam" id="PF00990">
    <property type="entry name" value="GGDEF"/>
    <property type="match status" value="1"/>
</dbReference>
<feature type="domain" description="GGDEF" evidence="4">
    <location>
        <begin position="241"/>
        <end position="370"/>
    </location>
</feature>
<keyword evidence="3" id="KW-0472">Membrane</keyword>
<keyword evidence="3" id="KW-1133">Transmembrane helix</keyword>
<organism evidence="5 6">
    <name type="scientific">Qipengyuania marisflavi</name>
    <dbReference type="NCBI Taxonomy" id="2486356"/>
    <lineage>
        <taxon>Bacteria</taxon>
        <taxon>Pseudomonadati</taxon>
        <taxon>Pseudomonadota</taxon>
        <taxon>Alphaproteobacteria</taxon>
        <taxon>Sphingomonadales</taxon>
        <taxon>Erythrobacteraceae</taxon>
        <taxon>Qipengyuania</taxon>
    </lineage>
</organism>
<dbReference type="NCBIfam" id="TIGR00254">
    <property type="entry name" value="GGDEF"/>
    <property type="match status" value="1"/>
</dbReference>
<dbReference type="GO" id="GO:0043709">
    <property type="term" value="P:cell adhesion involved in single-species biofilm formation"/>
    <property type="evidence" value="ECO:0007669"/>
    <property type="project" value="TreeGrafter"/>
</dbReference>
<feature type="transmembrane region" description="Helical" evidence="3">
    <location>
        <begin position="38"/>
        <end position="55"/>
    </location>
</feature>
<evidence type="ECO:0000313" key="6">
    <source>
        <dbReference type="Proteomes" id="UP000309668"/>
    </source>
</evidence>
<dbReference type="GO" id="GO:0005886">
    <property type="term" value="C:plasma membrane"/>
    <property type="evidence" value="ECO:0007669"/>
    <property type="project" value="TreeGrafter"/>
</dbReference>
<evidence type="ECO:0000256" key="1">
    <source>
        <dbReference type="ARBA" id="ARBA00012528"/>
    </source>
</evidence>
<comment type="caution">
    <text evidence="5">The sequence shown here is derived from an EMBL/GenBank/DDBJ whole genome shotgun (WGS) entry which is preliminary data.</text>
</comment>
<feature type="transmembrane region" description="Helical" evidence="3">
    <location>
        <begin position="102"/>
        <end position="123"/>
    </location>
</feature>